<evidence type="ECO:0000256" key="1">
    <source>
        <dbReference type="ARBA" id="ARBA00000085"/>
    </source>
</evidence>
<keyword evidence="4" id="KW-0547">Nucleotide-binding</keyword>
<evidence type="ECO:0000256" key="5">
    <source>
        <dbReference type="ARBA" id="ARBA00022777"/>
    </source>
</evidence>
<evidence type="ECO:0000256" key="3">
    <source>
        <dbReference type="ARBA" id="ARBA00022679"/>
    </source>
</evidence>
<dbReference type="PROSITE" id="PS50109">
    <property type="entry name" value="HIS_KIN"/>
    <property type="match status" value="1"/>
</dbReference>
<evidence type="ECO:0000256" key="8">
    <source>
        <dbReference type="SAM" id="Phobius"/>
    </source>
</evidence>
<dbReference type="EC" id="2.7.13.3" evidence="2"/>
<evidence type="ECO:0000256" key="2">
    <source>
        <dbReference type="ARBA" id="ARBA00012438"/>
    </source>
</evidence>
<keyword evidence="8" id="KW-0812">Transmembrane</keyword>
<dbReference type="PANTHER" id="PTHR42878">
    <property type="entry name" value="TWO-COMPONENT HISTIDINE KINASE"/>
    <property type="match status" value="1"/>
</dbReference>
<gene>
    <name evidence="10" type="ORF">LZC95_01370</name>
</gene>
<dbReference type="Gene3D" id="3.30.565.10">
    <property type="entry name" value="Histidine kinase-like ATPase, C-terminal domain"/>
    <property type="match status" value="1"/>
</dbReference>
<evidence type="ECO:0000256" key="6">
    <source>
        <dbReference type="ARBA" id="ARBA00022840"/>
    </source>
</evidence>
<dbReference type="InterPro" id="IPR004358">
    <property type="entry name" value="Sig_transdc_His_kin-like_C"/>
</dbReference>
<evidence type="ECO:0000313" key="10">
    <source>
        <dbReference type="EMBL" id="WXA95490.1"/>
    </source>
</evidence>
<evidence type="ECO:0000259" key="9">
    <source>
        <dbReference type="PROSITE" id="PS50109"/>
    </source>
</evidence>
<dbReference type="GO" id="GO:0005524">
    <property type="term" value="F:ATP binding"/>
    <property type="evidence" value="ECO:0007669"/>
    <property type="project" value="UniProtKB-KW"/>
</dbReference>
<keyword evidence="5" id="KW-0418">Kinase</keyword>
<feature type="domain" description="Histidine kinase" evidence="9">
    <location>
        <begin position="490"/>
        <end position="700"/>
    </location>
</feature>
<dbReference type="Proteomes" id="UP001379533">
    <property type="component" value="Chromosome"/>
</dbReference>
<dbReference type="InterPro" id="IPR036890">
    <property type="entry name" value="HATPase_C_sf"/>
</dbReference>
<name>A0ABZ2K9Y4_9BACT</name>
<dbReference type="InterPro" id="IPR050351">
    <property type="entry name" value="BphY/WalK/GraS-like"/>
</dbReference>
<proteinExistence type="predicted"/>
<comment type="catalytic activity">
    <reaction evidence="1">
        <text>ATP + protein L-histidine = ADP + protein N-phospho-L-histidine.</text>
        <dbReference type="EC" id="2.7.13.3"/>
    </reaction>
</comment>
<reference evidence="10 11" key="1">
    <citation type="submission" date="2021-12" db="EMBL/GenBank/DDBJ databases">
        <title>Discovery of the Pendulisporaceae a myxobacterial family with distinct sporulation behavior and unique specialized metabolism.</title>
        <authorList>
            <person name="Garcia R."/>
            <person name="Popoff A."/>
            <person name="Bader C.D."/>
            <person name="Loehr J."/>
            <person name="Walesch S."/>
            <person name="Walt C."/>
            <person name="Boldt J."/>
            <person name="Bunk B."/>
            <person name="Haeckl F.J.F.P.J."/>
            <person name="Gunesch A.P."/>
            <person name="Birkelbach J."/>
            <person name="Nuebel U."/>
            <person name="Pietschmann T."/>
            <person name="Bach T."/>
            <person name="Mueller R."/>
        </authorList>
    </citation>
    <scope>NUCLEOTIDE SEQUENCE [LARGE SCALE GENOMIC DNA]</scope>
    <source>
        <strain evidence="10 11">MSr12523</strain>
    </source>
</reference>
<organism evidence="10 11">
    <name type="scientific">Pendulispora brunnea</name>
    <dbReference type="NCBI Taxonomy" id="2905690"/>
    <lineage>
        <taxon>Bacteria</taxon>
        <taxon>Pseudomonadati</taxon>
        <taxon>Myxococcota</taxon>
        <taxon>Myxococcia</taxon>
        <taxon>Myxococcales</taxon>
        <taxon>Sorangiineae</taxon>
        <taxon>Pendulisporaceae</taxon>
        <taxon>Pendulispora</taxon>
    </lineage>
</organism>
<dbReference type="SMART" id="SM00387">
    <property type="entry name" value="HATPase_c"/>
    <property type="match status" value="1"/>
</dbReference>
<dbReference type="PRINTS" id="PR00344">
    <property type="entry name" value="BCTRLSENSOR"/>
</dbReference>
<keyword evidence="8" id="KW-1133">Transmembrane helix</keyword>
<dbReference type="PANTHER" id="PTHR42878:SF7">
    <property type="entry name" value="SENSOR HISTIDINE KINASE GLRK"/>
    <property type="match status" value="1"/>
</dbReference>
<evidence type="ECO:0000313" key="11">
    <source>
        <dbReference type="Proteomes" id="UP001379533"/>
    </source>
</evidence>
<sequence length="876" mass="97410">MLDSSYFDRDIVALRRKGLVPTDVSDVLELHWSGELFAAWEQAGKLLAAYAEREEETPPLLASEHALMTVKLGRSLPEVAPSLLAKDRLAMLVYEYARFHSMFFVSHRAAMLSLWRLFLIGFWAPSSGIYGLVIYNAGHTMATWGWPLVGYPIARFFFNRTASRVQRRGKTRFCDNVIVATFLYTVLVSARLKHIETVTHQTQALLPRDPYYQTLFLVSSLYAAAYSGNHARAEVVSALFLELHEKGQLLRYRPIAEIMPLVPLALRGYGHLVEKELATVIARHETLRPDVGHVIDSAFFRAAALVTLSTGKFADAKSYILRAIRHRELTRSFQTWQKIDRKILSMAERHETFVPDTNFFGVSLRTHVPVTLGKLLLDLVSAMPAALTGGLRAFEDRAFDLLRRHLDCLSGEIRPAPAKFSENLPQIRIGTRYLVLKGIGEERIPAVDKLFASVAPALAILEHNIRDMLALKAENDRNARAVAITRTTQMLAHDVRRPFQLLRVGLQSLGKVGTYDEAKDVVRTLLPEVERATRDVDNLIADTMNIGDYPTPEPTPLEALVTESLRDVFAPRPDCNIELRYDGVEGDLHLAVDPVRMRRALSNVISNAVEAMQGVGFIWMVSGPAREEGFCELRIGNSGPAIPEDQMGRIFEAFHSAGKPGGTGLGLAIAQRVILAHGGEIDCANVAEGVEFRLTLPVAPARSRVARAGLPTHSRELAVSAIPEPPASTPEQFGTRRRSELALVDDSRAIYLAWRAAIGEDAIVRYYRSPVAFWTALEQEPDLLDRFQALVTDYRFSNREESGSTLALQVRRRRPDLPIFVSSSGILEKVDVDGIFDRVIEKGGLPSWASLQGMIASVRTSIATTKDAGDIRANTQ</sequence>
<accession>A0ABZ2K9Y4</accession>
<keyword evidence="8" id="KW-0472">Membrane</keyword>
<dbReference type="InterPro" id="IPR005467">
    <property type="entry name" value="His_kinase_dom"/>
</dbReference>
<dbReference type="SUPFAM" id="SSF55874">
    <property type="entry name" value="ATPase domain of HSP90 chaperone/DNA topoisomerase II/histidine kinase"/>
    <property type="match status" value="1"/>
</dbReference>
<dbReference type="RefSeq" id="WP_394846095.1">
    <property type="nucleotide sequence ID" value="NZ_CP089982.1"/>
</dbReference>
<dbReference type="EMBL" id="CP089982">
    <property type="protein sequence ID" value="WXA95490.1"/>
    <property type="molecule type" value="Genomic_DNA"/>
</dbReference>
<protein>
    <recommendedName>
        <fullName evidence="2">histidine kinase</fullName>
        <ecNumber evidence="2">2.7.13.3</ecNumber>
    </recommendedName>
</protein>
<dbReference type="InterPro" id="IPR003594">
    <property type="entry name" value="HATPase_dom"/>
</dbReference>
<dbReference type="CDD" id="cd00075">
    <property type="entry name" value="HATPase"/>
    <property type="match status" value="1"/>
</dbReference>
<keyword evidence="7" id="KW-0902">Two-component regulatory system</keyword>
<keyword evidence="3" id="KW-0808">Transferase</keyword>
<keyword evidence="11" id="KW-1185">Reference proteome</keyword>
<evidence type="ECO:0000256" key="4">
    <source>
        <dbReference type="ARBA" id="ARBA00022741"/>
    </source>
</evidence>
<evidence type="ECO:0000256" key="7">
    <source>
        <dbReference type="ARBA" id="ARBA00023012"/>
    </source>
</evidence>
<feature type="transmembrane region" description="Helical" evidence="8">
    <location>
        <begin position="114"/>
        <end position="135"/>
    </location>
</feature>
<dbReference type="Pfam" id="PF02518">
    <property type="entry name" value="HATPase_c"/>
    <property type="match status" value="1"/>
</dbReference>
<keyword evidence="6 10" id="KW-0067">ATP-binding</keyword>